<protein>
    <submittedName>
        <fullName evidence="6">TetR family transcriptional regulator</fullName>
    </submittedName>
</protein>
<keyword evidence="3" id="KW-0804">Transcription</keyword>
<keyword evidence="2 4" id="KW-0238">DNA-binding</keyword>
<name>A0A845QEL7_9HYPH</name>
<dbReference type="GeneID" id="300653855"/>
<dbReference type="SUPFAM" id="SSF46689">
    <property type="entry name" value="Homeodomain-like"/>
    <property type="match status" value="1"/>
</dbReference>
<proteinExistence type="predicted"/>
<keyword evidence="7" id="KW-1185">Reference proteome</keyword>
<dbReference type="GO" id="GO:0000976">
    <property type="term" value="F:transcription cis-regulatory region binding"/>
    <property type="evidence" value="ECO:0007669"/>
    <property type="project" value="TreeGrafter"/>
</dbReference>
<dbReference type="GO" id="GO:0003700">
    <property type="term" value="F:DNA-binding transcription factor activity"/>
    <property type="evidence" value="ECO:0007669"/>
    <property type="project" value="TreeGrafter"/>
</dbReference>
<dbReference type="InterPro" id="IPR009057">
    <property type="entry name" value="Homeodomain-like_sf"/>
</dbReference>
<accession>A0A845QEL7</accession>
<dbReference type="AlphaFoldDB" id="A0A845QEL7"/>
<dbReference type="InterPro" id="IPR001647">
    <property type="entry name" value="HTH_TetR"/>
</dbReference>
<evidence type="ECO:0000256" key="1">
    <source>
        <dbReference type="ARBA" id="ARBA00023015"/>
    </source>
</evidence>
<organism evidence="6 7">
    <name type="scientific">Pyruvatibacter mobilis</name>
    <dbReference type="NCBI Taxonomy" id="1712261"/>
    <lineage>
        <taxon>Bacteria</taxon>
        <taxon>Pseudomonadati</taxon>
        <taxon>Pseudomonadota</taxon>
        <taxon>Alphaproteobacteria</taxon>
        <taxon>Hyphomicrobiales</taxon>
        <taxon>Parvibaculaceae</taxon>
        <taxon>Pyruvatibacter</taxon>
    </lineage>
</organism>
<feature type="DNA-binding region" description="H-T-H motif" evidence="4">
    <location>
        <begin position="43"/>
        <end position="62"/>
    </location>
</feature>
<comment type="caution">
    <text evidence="6">The sequence shown here is derived from an EMBL/GenBank/DDBJ whole genome shotgun (WGS) entry which is preliminary data.</text>
</comment>
<evidence type="ECO:0000256" key="4">
    <source>
        <dbReference type="PROSITE-ProRule" id="PRU00335"/>
    </source>
</evidence>
<evidence type="ECO:0000313" key="7">
    <source>
        <dbReference type="Proteomes" id="UP000470384"/>
    </source>
</evidence>
<dbReference type="OrthoDB" id="2356263at2"/>
<dbReference type="Pfam" id="PF00440">
    <property type="entry name" value="TetR_N"/>
    <property type="match status" value="1"/>
</dbReference>
<feature type="domain" description="HTH tetR-type" evidence="5">
    <location>
        <begin position="20"/>
        <end position="80"/>
    </location>
</feature>
<dbReference type="RefSeq" id="WP_160588693.1">
    <property type="nucleotide sequence ID" value="NZ_BMHN01000001.1"/>
</dbReference>
<dbReference type="InterPro" id="IPR050109">
    <property type="entry name" value="HTH-type_TetR-like_transc_reg"/>
</dbReference>
<gene>
    <name evidence="6" type="ORF">GTQ45_12935</name>
</gene>
<sequence>MPRALSQPPTDTGLRAQQKAQRLDRILAAAEKLIDRHGESVVTAEAIAEEAGVSTPTVYNLAGTREELLTALMVRAMDRFRTDVEALETGTPLERGAQAVRICAGLFTARPRLYRDIILRLGGAAGVAAPYPDATPDTVQINLMQEAARDGMLVRGTSPLVLGRQIFMSFVGAMAMWAGGRINDDAFLAQALHGYFAATAACAIEPHRSRLEKLMRREARWLAQAIDPA</sequence>
<dbReference type="EMBL" id="WXYQ01000011">
    <property type="protein sequence ID" value="NBG96640.1"/>
    <property type="molecule type" value="Genomic_DNA"/>
</dbReference>
<dbReference type="PRINTS" id="PR00455">
    <property type="entry name" value="HTHTETR"/>
</dbReference>
<dbReference type="Gene3D" id="1.10.357.10">
    <property type="entry name" value="Tetracycline Repressor, domain 2"/>
    <property type="match status" value="1"/>
</dbReference>
<dbReference type="PROSITE" id="PS50977">
    <property type="entry name" value="HTH_TETR_2"/>
    <property type="match status" value="1"/>
</dbReference>
<dbReference type="PANTHER" id="PTHR30055:SF234">
    <property type="entry name" value="HTH-TYPE TRANSCRIPTIONAL REGULATOR BETI"/>
    <property type="match status" value="1"/>
</dbReference>
<evidence type="ECO:0000256" key="2">
    <source>
        <dbReference type="ARBA" id="ARBA00023125"/>
    </source>
</evidence>
<evidence type="ECO:0000256" key="3">
    <source>
        <dbReference type="ARBA" id="ARBA00023163"/>
    </source>
</evidence>
<evidence type="ECO:0000259" key="5">
    <source>
        <dbReference type="PROSITE" id="PS50977"/>
    </source>
</evidence>
<dbReference type="Proteomes" id="UP000470384">
    <property type="component" value="Unassembled WGS sequence"/>
</dbReference>
<dbReference type="PANTHER" id="PTHR30055">
    <property type="entry name" value="HTH-TYPE TRANSCRIPTIONAL REGULATOR RUTR"/>
    <property type="match status" value="1"/>
</dbReference>
<keyword evidence="1" id="KW-0805">Transcription regulation</keyword>
<evidence type="ECO:0000313" key="6">
    <source>
        <dbReference type="EMBL" id="NBG96640.1"/>
    </source>
</evidence>
<reference evidence="6 7" key="1">
    <citation type="journal article" date="2016" name="Int. J. Syst. Evol. Microbiol.">
        <title>Pyruvatibacter mobilis gen. nov., sp. nov., a marine bacterium from the culture broth of Picochlorum sp. 122.</title>
        <authorList>
            <person name="Wang G."/>
            <person name="Tang M."/>
            <person name="Wu H."/>
            <person name="Dai S."/>
            <person name="Li T."/>
            <person name="Chen C."/>
            <person name="He H."/>
            <person name="Fan J."/>
            <person name="Xiang W."/>
            <person name="Li X."/>
        </authorList>
    </citation>
    <scope>NUCLEOTIDE SEQUENCE [LARGE SCALE GENOMIC DNA]</scope>
    <source>
        <strain evidence="6 7">GYP-11</strain>
    </source>
</reference>